<evidence type="ECO:0000313" key="3">
    <source>
        <dbReference type="EMBL" id="MDQ0321529.1"/>
    </source>
</evidence>
<gene>
    <name evidence="3" type="ORF">QO002_003667</name>
</gene>
<dbReference type="Proteomes" id="UP001230207">
    <property type="component" value="Unassembled WGS sequence"/>
</dbReference>
<name>A0ABU0BTF2_9HYPH</name>
<dbReference type="RefSeq" id="WP_307232223.1">
    <property type="nucleotide sequence ID" value="NZ_JAUSVF010000001.1"/>
</dbReference>
<evidence type="ECO:0000256" key="1">
    <source>
        <dbReference type="SAM" id="Phobius"/>
    </source>
</evidence>
<proteinExistence type="predicted"/>
<protein>
    <recommendedName>
        <fullName evidence="5">Oxygen tolerance</fullName>
    </recommendedName>
</protein>
<comment type="caution">
    <text evidence="3">The sequence shown here is derived from an EMBL/GenBank/DDBJ whole genome shotgun (WGS) entry which is preliminary data.</text>
</comment>
<dbReference type="PANTHER" id="PTHR40940">
    <property type="entry name" value="PROTEIN BATD-RELATED"/>
    <property type="match status" value="1"/>
</dbReference>
<dbReference type="InterPro" id="IPR025738">
    <property type="entry name" value="BatD"/>
</dbReference>
<feature type="transmembrane region" description="Helical" evidence="1">
    <location>
        <begin position="303"/>
        <end position="324"/>
    </location>
</feature>
<accession>A0ABU0BTF2</accession>
<keyword evidence="4" id="KW-1185">Reference proteome</keyword>
<keyword evidence="1" id="KW-0472">Membrane</keyword>
<keyword evidence="1" id="KW-1133">Transmembrane helix</keyword>
<keyword evidence="2" id="KW-0732">Signal</keyword>
<sequence length="454" mass="49738">MSTRTCFLHMVPALMFWCIATTTSALAADPIARATLQSKGTLYVGQQVLVDVDVLVPNYFLQPPQFPEIDLPGAIVTLQDGRAMNLNETIGEDSYSGIRRTYVITPQQAGNFTLPPAEITFGYAAVPGQMTQGKTSLPSLSFTVEAAPGSATQGANQGPGVVAAKVTLTQDFDRDTKTLKAGDTLTRTITIRAEGLRAMMIPEPEFETPESIRVYRQDPVLSEEMDRTDQPVAGVRKDVAQYLFQDVGQFDLPAVELSWFDPATAKTESASAPAVTVSVAAAPAATTELAPAVPEPEAAPFNWFLACAMAAAALISGAVIWILAQGLSRLEISWETRRSDQRESEAAYFRHVEQACHGGSPAEIENALDRWSRKAGVVPLRPWLSRYADEETRQAYEAQQRSVYADNPLSHADPHALAKGLQKARNGWFARVDRKPRRWHSRVLPQLNPDWESR</sequence>
<feature type="chain" id="PRO_5046628063" description="Oxygen tolerance" evidence="2">
    <location>
        <begin position="28"/>
        <end position="454"/>
    </location>
</feature>
<dbReference type="PANTHER" id="PTHR40940:SF1">
    <property type="entry name" value="PROTEIN BATD"/>
    <property type="match status" value="1"/>
</dbReference>
<feature type="signal peptide" evidence="2">
    <location>
        <begin position="1"/>
        <end position="27"/>
    </location>
</feature>
<organism evidence="3 4">
    <name type="scientific">Pararhizobium capsulatum DSM 1112</name>
    <dbReference type="NCBI Taxonomy" id="1121113"/>
    <lineage>
        <taxon>Bacteria</taxon>
        <taxon>Pseudomonadati</taxon>
        <taxon>Pseudomonadota</taxon>
        <taxon>Alphaproteobacteria</taxon>
        <taxon>Hyphomicrobiales</taxon>
        <taxon>Rhizobiaceae</taxon>
        <taxon>Rhizobium/Agrobacterium group</taxon>
        <taxon>Pararhizobium</taxon>
    </lineage>
</organism>
<evidence type="ECO:0000313" key="4">
    <source>
        <dbReference type="Proteomes" id="UP001230207"/>
    </source>
</evidence>
<reference evidence="3 4" key="1">
    <citation type="submission" date="2023-07" db="EMBL/GenBank/DDBJ databases">
        <title>Genomic Encyclopedia of Type Strains, Phase IV (KMG-IV): sequencing the most valuable type-strain genomes for metagenomic binning, comparative biology and taxonomic classification.</title>
        <authorList>
            <person name="Goeker M."/>
        </authorList>
    </citation>
    <scope>NUCLEOTIDE SEQUENCE [LARGE SCALE GENOMIC DNA]</scope>
    <source>
        <strain evidence="3 4">DSM 1112</strain>
    </source>
</reference>
<keyword evidence="1" id="KW-0812">Transmembrane</keyword>
<evidence type="ECO:0008006" key="5">
    <source>
        <dbReference type="Google" id="ProtNLM"/>
    </source>
</evidence>
<dbReference type="EMBL" id="JAUSVF010000001">
    <property type="protein sequence ID" value="MDQ0321529.1"/>
    <property type="molecule type" value="Genomic_DNA"/>
</dbReference>
<evidence type="ECO:0000256" key="2">
    <source>
        <dbReference type="SAM" id="SignalP"/>
    </source>
</evidence>